<name>A0ACB8RU89_9AGAM</name>
<proteinExistence type="predicted"/>
<organism evidence="1 2">
    <name type="scientific">Auriscalpium vulgare</name>
    <dbReference type="NCBI Taxonomy" id="40419"/>
    <lineage>
        <taxon>Eukaryota</taxon>
        <taxon>Fungi</taxon>
        <taxon>Dikarya</taxon>
        <taxon>Basidiomycota</taxon>
        <taxon>Agaricomycotina</taxon>
        <taxon>Agaricomycetes</taxon>
        <taxon>Russulales</taxon>
        <taxon>Auriscalpiaceae</taxon>
        <taxon>Auriscalpium</taxon>
    </lineage>
</organism>
<keyword evidence="2" id="KW-1185">Reference proteome</keyword>
<accession>A0ACB8RU89</accession>
<feature type="non-terminal residue" evidence="1">
    <location>
        <position position="167"/>
    </location>
</feature>
<gene>
    <name evidence="1" type="ORF">FA95DRAFT_1605816</name>
</gene>
<reference evidence="1" key="1">
    <citation type="submission" date="2021-02" db="EMBL/GenBank/DDBJ databases">
        <authorList>
            <consortium name="DOE Joint Genome Institute"/>
            <person name="Ahrendt S."/>
            <person name="Looney B.P."/>
            <person name="Miyauchi S."/>
            <person name="Morin E."/>
            <person name="Drula E."/>
            <person name="Courty P.E."/>
            <person name="Chicoki N."/>
            <person name="Fauchery L."/>
            <person name="Kohler A."/>
            <person name="Kuo A."/>
            <person name="Labutti K."/>
            <person name="Pangilinan J."/>
            <person name="Lipzen A."/>
            <person name="Riley R."/>
            <person name="Andreopoulos W."/>
            <person name="He G."/>
            <person name="Johnson J."/>
            <person name="Barry K.W."/>
            <person name="Grigoriev I.V."/>
            <person name="Nagy L."/>
            <person name="Hibbett D."/>
            <person name="Henrissat B."/>
            <person name="Matheny P.B."/>
            <person name="Labbe J."/>
            <person name="Martin F."/>
        </authorList>
    </citation>
    <scope>NUCLEOTIDE SEQUENCE</scope>
    <source>
        <strain evidence="1">FP105234-sp</strain>
    </source>
</reference>
<protein>
    <submittedName>
        <fullName evidence="1">MFS general substrate transporter</fullName>
    </submittedName>
</protein>
<evidence type="ECO:0000313" key="1">
    <source>
        <dbReference type="EMBL" id="KAI0047779.1"/>
    </source>
</evidence>
<comment type="caution">
    <text evidence="1">The sequence shown here is derived from an EMBL/GenBank/DDBJ whole genome shotgun (WGS) entry which is preliminary data.</text>
</comment>
<evidence type="ECO:0000313" key="2">
    <source>
        <dbReference type="Proteomes" id="UP000814033"/>
    </source>
</evidence>
<reference evidence="1" key="2">
    <citation type="journal article" date="2022" name="New Phytol.">
        <title>Evolutionary transition to the ectomycorrhizal habit in the genomes of a hyperdiverse lineage of mushroom-forming fungi.</title>
        <authorList>
            <person name="Looney B."/>
            <person name="Miyauchi S."/>
            <person name="Morin E."/>
            <person name="Drula E."/>
            <person name="Courty P.E."/>
            <person name="Kohler A."/>
            <person name="Kuo A."/>
            <person name="LaButti K."/>
            <person name="Pangilinan J."/>
            <person name="Lipzen A."/>
            <person name="Riley R."/>
            <person name="Andreopoulos W."/>
            <person name="He G."/>
            <person name="Johnson J."/>
            <person name="Nolan M."/>
            <person name="Tritt A."/>
            <person name="Barry K.W."/>
            <person name="Grigoriev I.V."/>
            <person name="Nagy L.G."/>
            <person name="Hibbett D."/>
            <person name="Henrissat B."/>
            <person name="Matheny P.B."/>
            <person name="Labbe J."/>
            <person name="Martin F.M."/>
        </authorList>
    </citation>
    <scope>NUCLEOTIDE SEQUENCE</scope>
    <source>
        <strain evidence="1">FP105234-sp</strain>
    </source>
</reference>
<sequence>MAYFLIRKLVHHIQDKREHAATSPSRQQQQHASATQPDLEQDDLSVHDEKSSLTFKLTLLVSLAIPVYLETLDYTVVATAQPHIASVFNRLDLQSYIGTIYLLTSTVFLPFFGSLSDVYGRHFALQVALLFFLIGSALCTGAQNMPMLLAGRGISGIGAGGILTGVR</sequence>
<dbReference type="EMBL" id="MU275898">
    <property type="protein sequence ID" value="KAI0047779.1"/>
    <property type="molecule type" value="Genomic_DNA"/>
</dbReference>
<dbReference type="Proteomes" id="UP000814033">
    <property type="component" value="Unassembled WGS sequence"/>
</dbReference>